<accession>A0A444JFF6</accession>
<evidence type="ECO:0000256" key="1">
    <source>
        <dbReference type="ARBA" id="ARBA00008918"/>
    </source>
</evidence>
<name>A0A444JFF6_9BACT</name>
<keyword evidence="4" id="KW-1185">Reference proteome</keyword>
<dbReference type="SUPFAM" id="SSF55961">
    <property type="entry name" value="Bet v1-like"/>
    <property type="match status" value="1"/>
</dbReference>
<sequence>MTGQLSRKKRLPVLLVIGYFVFLLQAAAWADSPVQNSGKTTSAIDLNAEEQQTVQAHEILVRERPTNGQPGKTFEAVAIMEAGREVIRDIVMDYPSYPDFMPNVSRIEILAQDENTALLNQTLSLPLGKIKKYRIKLEASEPDEQTSLIQWQLQPWPELKLEETIRDTTGFWRIEELDAARSLVLYHVSTDPGKVPFGLGWIVDILSKDSVPDVVTKTRERAERVSALLKAQEQ</sequence>
<evidence type="ECO:0000313" key="3">
    <source>
        <dbReference type="EMBL" id="RWX51793.1"/>
    </source>
</evidence>
<dbReference type="Pfam" id="PF03364">
    <property type="entry name" value="Polyketide_cyc"/>
    <property type="match status" value="1"/>
</dbReference>
<evidence type="ECO:0000313" key="4">
    <source>
        <dbReference type="Proteomes" id="UP000288892"/>
    </source>
</evidence>
<dbReference type="Gene3D" id="3.30.530.20">
    <property type="match status" value="1"/>
</dbReference>
<proteinExistence type="inferred from homology"/>
<organism evidence="3 4">
    <name type="scientific">Candidatus Electrothrix marina</name>
    <dbReference type="NCBI Taxonomy" id="1859130"/>
    <lineage>
        <taxon>Bacteria</taxon>
        <taxon>Pseudomonadati</taxon>
        <taxon>Thermodesulfobacteriota</taxon>
        <taxon>Desulfobulbia</taxon>
        <taxon>Desulfobulbales</taxon>
        <taxon>Desulfobulbaceae</taxon>
        <taxon>Candidatus Electrothrix</taxon>
    </lineage>
</organism>
<protein>
    <submittedName>
        <fullName evidence="3">Ribosome association toxin PasT (RatA) of the RatAB toxin-antitoxin module</fullName>
    </submittedName>
</protein>
<dbReference type="InterPro" id="IPR023393">
    <property type="entry name" value="START-like_dom_sf"/>
</dbReference>
<dbReference type="EMBL" id="MTKS01000080">
    <property type="protein sequence ID" value="RWX51793.1"/>
    <property type="molecule type" value="Genomic_DNA"/>
</dbReference>
<dbReference type="AlphaFoldDB" id="A0A444JFF6"/>
<reference evidence="3 4" key="1">
    <citation type="submission" date="2017-01" db="EMBL/GenBank/DDBJ databases">
        <title>The cable genome- insights into the physiology and evolution of filamentous bacteria capable of sulfide oxidation via long distance electron transfer.</title>
        <authorList>
            <person name="Schreiber L."/>
            <person name="Bjerg J.T."/>
            <person name="Boggild A."/>
            <person name="Van De Vossenberg J."/>
            <person name="Meysman F."/>
            <person name="Nielsen L.P."/>
            <person name="Schramm A."/>
            <person name="Kjeldsen K.U."/>
        </authorList>
    </citation>
    <scope>NUCLEOTIDE SEQUENCE [LARGE SCALE GENOMIC DNA]</scope>
    <source>
        <strain evidence="3">A5</strain>
    </source>
</reference>
<evidence type="ECO:0000259" key="2">
    <source>
        <dbReference type="Pfam" id="PF03364"/>
    </source>
</evidence>
<comment type="similarity">
    <text evidence="1">Belongs to the ribosome association toxin RatA family.</text>
</comment>
<comment type="caution">
    <text evidence="3">The sequence shown here is derived from an EMBL/GenBank/DDBJ whole genome shotgun (WGS) entry which is preliminary data.</text>
</comment>
<dbReference type="Proteomes" id="UP000288892">
    <property type="component" value="Unassembled WGS sequence"/>
</dbReference>
<dbReference type="InterPro" id="IPR005031">
    <property type="entry name" value="COQ10_START"/>
</dbReference>
<feature type="domain" description="Coenzyme Q-binding protein COQ10 START" evidence="2">
    <location>
        <begin position="89"/>
        <end position="202"/>
    </location>
</feature>
<gene>
    <name evidence="3" type="ORF">VU01_10805</name>
</gene>